<feature type="compositionally biased region" description="Acidic residues" evidence="1">
    <location>
        <begin position="172"/>
        <end position="182"/>
    </location>
</feature>
<sequence>MSAAEASSGPGVIHEQTITGKPVLPARPTGLVDGRPRGVSEEAWSEIFPPDRHAVVRIAGRLFASGELTPDEAIRKAFREHTRYEWKRIDEGGHLRLLSNYTDMKWDADGLPSSRLVSAWFALKDYAQGKTATLPFDLPEDVKETMVRTMRYCHPVPVKPGLDPAFFILDDPLADEEDDTPEEAPSPGMAFSP</sequence>
<proteinExistence type="predicted"/>
<organism evidence="2 3">
    <name type="scientific">Gluconobacter potus</name>
    <dbReference type="NCBI Taxonomy" id="2724927"/>
    <lineage>
        <taxon>Bacteria</taxon>
        <taxon>Pseudomonadati</taxon>
        <taxon>Pseudomonadota</taxon>
        <taxon>Alphaproteobacteria</taxon>
        <taxon>Acetobacterales</taxon>
        <taxon>Acetobacteraceae</taxon>
        <taxon>Gluconobacter</taxon>
    </lineage>
</organism>
<dbReference type="EMBL" id="LHZB01000118">
    <property type="protein sequence ID" value="KXV00128.1"/>
    <property type="molecule type" value="Genomic_DNA"/>
</dbReference>
<dbReference type="Proteomes" id="UP000075573">
    <property type="component" value="Unassembled WGS sequence"/>
</dbReference>
<evidence type="ECO:0000313" key="2">
    <source>
        <dbReference type="EMBL" id="KXV00128.1"/>
    </source>
</evidence>
<reference evidence="2 3" key="1">
    <citation type="submission" date="2015-06" db="EMBL/GenBank/DDBJ databases">
        <title>Improved classification and identification of acetic acid bacteria using matrix-assisted laser desorption/ionization time-of-flight mass spectrometry; Gluconobacter nephelii and Gluconobacter uchimurae are later heterotypic synonyms of Gluconobacter japonicus and Gluconobacter oxydans, respectively.</title>
        <authorList>
            <person name="Li L."/>
            <person name="Cleenwerck I."/>
            <person name="De Vuyst L."/>
            <person name="Vandamme P."/>
        </authorList>
    </citation>
    <scope>NUCLEOTIDE SEQUENCE [LARGE SCALE GENOMIC DNA]</scope>
    <source>
        <strain evidence="2 3">LMG 1764</strain>
    </source>
</reference>
<accession>A0A149QS26</accession>
<dbReference type="PATRIC" id="fig|442.7.peg.3421"/>
<name>A0A149QS26_9PROT</name>
<evidence type="ECO:0000313" key="3">
    <source>
        <dbReference type="Proteomes" id="UP000075573"/>
    </source>
</evidence>
<protein>
    <submittedName>
        <fullName evidence="2">Uncharacterized protein</fullName>
    </submittedName>
</protein>
<gene>
    <name evidence="2" type="ORF">AD929_13030</name>
</gene>
<dbReference type="AlphaFoldDB" id="A0A149QS26"/>
<feature type="region of interest" description="Disordered" evidence="1">
    <location>
        <begin position="172"/>
        <end position="193"/>
    </location>
</feature>
<evidence type="ECO:0000256" key="1">
    <source>
        <dbReference type="SAM" id="MobiDB-lite"/>
    </source>
</evidence>
<feature type="region of interest" description="Disordered" evidence="1">
    <location>
        <begin position="1"/>
        <end position="32"/>
    </location>
</feature>
<comment type="caution">
    <text evidence="2">The sequence shown here is derived from an EMBL/GenBank/DDBJ whole genome shotgun (WGS) entry which is preliminary data.</text>
</comment>